<evidence type="ECO:0000313" key="4">
    <source>
        <dbReference type="Proteomes" id="UP000316093"/>
    </source>
</evidence>
<dbReference type="OrthoDB" id="5974779at2"/>
<accession>A0A4Y5Z0U2</accession>
<dbReference type="AlphaFoldDB" id="A0A4Y5Z0U2"/>
<feature type="signal peptide" evidence="2">
    <location>
        <begin position="1"/>
        <end position="21"/>
    </location>
</feature>
<dbReference type="EMBL" id="CP041046">
    <property type="protein sequence ID" value="QDE38073.1"/>
    <property type="molecule type" value="Genomic_DNA"/>
</dbReference>
<name>A0A4Y5Z0U2_9GAMM</name>
<reference evidence="3 4" key="1">
    <citation type="submission" date="2019-06" db="EMBL/GenBank/DDBJ databases">
        <title>A complete genome sequence for Luteibacter pinisoli MAH-14.</title>
        <authorList>
            <person name="Baltrus D.A."/>
        </authorList>
    </citation>
    <scope>NUCLEOTIDE SEQUENCE [LARGE SCALE GENOMIC DNA]</scope>
    <source>
        <strain evidence="3 4">MAH-14</strain>
    </source>
</reference>
<evidence type="ECO:0000256" key="1">
    <source>
        <dbReference type="SAM" id="MobiDB-lite"/>
    </source>
</evidence>
<organism evidence="3 4">
    <name type="scientific">Luteibacter pinisoli</name>
    <dbReference type="NCBI Taxonomy" id="2589080"/>
    <lineage>
        <taxon>Bacteria</taxon>
        <taxon>Pseudomonadati</taxon>
        <taxon>Pseudomonadota</taxon>
        <taxon>Gammaproteobacteria</taxon>
        <taxon>Lysobacterales</taxon>
        <taxon>Rhodanobacteraceae</taxon>
        <taxon>Luteibacter</taxon>
    </lineage>
</organism>
<proteinExistence type="predicted"/>
<evidence type="ECO:0000313" key="3">
    <source>
        <dbReference type="EMBL" id="QDE38073.1"/>
    </source>
</evidence>
<keyword evidence="2" id="KW-0732">Signal</keyword>
<protein>
    <submittedName>
        <fullName evidence="3">DUF4124 domain-containing protein</fullName>
    </submittedName>
</protein>
<dbReference type="Proteomes" id="UP000316093">
    <property type="component" value="Chromosome"/>
</dbReference>
<feature type="chain" id="PRO_5021409401" evidence="2">
    <location>
        <begin position="22"/>
        <end position="214"/>
    </location>
</feature>
<dbReference type="KEGG" id="lpy:FIV34_02105"/>
<feature type="region of interest" description="Disordered" evidence="1">
    <location>
        <begin position="57"/>
        <end position="87"/>
    </location>
</feature>
<feature type="compositionally biased region" description="Pro residues" evidence="1">
    <location>
        <begin position="78"/>
        <end position="87"/>
    </location>
</feature>
<keyword evidence="4" id="KW-1185">Reference proteome</keyword>
<evidence type="ECO:0000256" key="2">
    <source>
        <dbReference type="SAM" id="SignalP"/>
    </source>
</evidence>
<gene>
    <name evidence="3" type="ORF">FIV34_02105</name>
</gene>
<sequence length="214" mass="22543">MVRAGCLALLLLALPAAGVRAETVYKCVANGQTIYQQTPCTKQQAQQVIQLVDSAPADGRVAPMPTPPPRDNGAADDAPPPPPPRPLPELFLCVRATDGKSYTSSNGHPDPYVAPFGVLGVANNPLAATYGSQNAAVSSFPELNRGKGNAGAVATSNYVWVQDQCRPMSAAETCQALRDQNDSNQKAIRNAFKSERAPLDAKDAMLRSQLQGCG</sequence>